<dbReference type="Gene3D" id="3.40.50.1820">
    <property type="entry name" value="alpha/beta hydrolase"/>
    <property type="match status" value="1"/>
</dbReference>
<protein>
    <submittedName>
        <fullName evidence="3">Alpha/beta hydrolase-fold protein</fullName>
    </submittedName>
</protein>
<comment type="similarity">
    <text evidence="1">Belongs to the esterase D family.</text>
</comment>
<proteinExistence type="inferred from homology"/>
<dbReference type="InterPro" id="IPR052558">
    <property type="entry name" value="Siderophore_Hydrolase_D"/>
</dbReference>
<dbReference type="Proteomes" id="UP001254257">
    <property type="component" value="Unassembled WGS sequence"/>
</dbReference>
<keyword evidence="2 3" id="KW-0378">Hydrolase</keyword>
<dbReference type="InterPro" id="IPR000801">
    <property type="entry name" value="Esterase-like"/>
</dbReference>
<dbReference type="RefSeq" id="WP_316017860.1">
    <property type="nucleotide sequence ID" value="NZ_JAWDID010000010.1"/>
</dbReference>
<dbReference type="GO" id="GO:0016787">
    <property type="term" value="F:hydrolase activity"/>
    <property type="evidence" value="ECO:0007669"/>
    <property type="project" value="UniProtKB-KW"/>
</dbReference>
<dbReference type="PANTHER" id="PTHR40841:SF2">
    <property type="entry name" value="SIDEROPHORE-DEGRADING ESTERASE (EUROFUNG)"/>
    <property type="match status" value="1"/>
</dbReference>
<dbReference type="SUPFAM" id="SSF53474">
    <property type="entry name" value="alpha/beta-Hydrolases"/>
    <property type="match status" value="1"/>
</dbReference>
<evidence type="ECO:0000256" key="2">
    <source>
        <dbReference type="ARBA" id="ARBA00022801"/>
    </source>
</evidence>
<accession>A0ABU3S5C8</accession>
<keyword evidence="4" id="KW-1185">Reference proteome</keyword>
<dbReference type="EMBL" id="JAWDID010000010">
    <property type="protein sequence ID" value="MDU0339980.1"/>
    <property type="molecule type" value="Genomic_DNA"/>
</dbReference>
<evidence type="ECO:0000313" key="3">
    <source>
        <dbReference type="EMBL" id="MDU0339980.1"/>
    </source>
</evidence>
<dbReference type="InterPro" id="IPR029058">
    <property type="entry name" value="AB_hydrolase_fold"/>
</dbReference>
<evidence type="ECO:0000256" key="1">
    <source>
        <dbReference type="ARBA" id="ARBA00005622"/>
    </source>
</evidence>
<dbReference type="Pfam" id="PF00756">
    <property type="entry name" value="Esterase"/>
    <property type="match status" value="1"/>
</dbReference>
<dbReference type="PANTHER" id="PTHR40841">
    <property type="entry name" value="SIDEROPHORE TRIACETYLFUSARININE C ESTERASE"/>
    <property type="match status" value="1"/>
</dbReference>
<comment type="caution">
    <text evidence="3">The sequence shown here is derived from an EMBL/GenBank/DDBJ whole genome shotgun (WGS) entry which is preliminary data.</text>
</comment>
<sequence length="285" mass="30278">MRTASASNSPGELSPGTAVALPHARQFEIHSAQGLPYRLLVAVPPEAPPAAGFPVLVLVDGDALFATALTNARLQGGRPEVSGVGPAVIVGIGYPGAAPFDAERRRQDLLPDVGGADRFLDLIETQLLPMVADLAPIDRARLALAGHSFGGLFTLHALFNRPGLFRSLVAGSPSIWWNERAILAARAQFLRSPAPILRPRLLITVGGEEQKTDPLRFPDRATRLEKARMVENAAEMANSLAASGRLDCEHVVFTGENHVSVIPAMLSRAVAFTLAEPSVRGDSAR</sequence>
<reference evidence="3 4" key="1">
    <citation type="submission" date="2023-09" db="EMBL/GenBank/DDBJ databases">
        <title>Whole genome shotgun sequencing (WGS) of Bosea sp. ZW T0_25, isolated from stored onions (Allium cepa).</title>
        <authorList>
            <person name="Stoll D.A."/>
            <person name="Huch M."/>
        </authorList>
    </citation>
    <scope>NUCLEOTIDE SEQUENCE [LARGE SCALE GENOMIC DNA]</scope>
    <source>
        <strain evidence="3 4">ZW T0_25</strain>
    </source>
</reference>
<evidence type="ECO:0000313" key="4">
    <source>
        <dbReference type="Proteomes" id="UP001254257"/>
    </source>
</evidence>
<name>A0ABU3S5C8_9HYPH</name>
<organism evidence="3 4">
    <name type="scientific">Bosea rubneri</name>
    <dbReference type="NCBI Taxonomy" id="3075434"/>
    <lineage>
        <taxon>Bacteria</taxon>
        <taxon>Pseudomonadati</taxon>
        <taxon>Pseudomonadota</taxon>
        <taxon>Alphaproteobacteria</taxon>
        <taxon>Hyphomicrobiales</taxon>
        <taxon>Boseaceae</taxon>
        <taxon>Bosea</taxon>
    </lineage>
</organism>
<gene>
    <name evidence="3" type="ORF">RKE40_08810</name>
</gene>